<evidence type="ECO:0000313" key="8">
    <source>
        <dbReference type="EMBL" id="BAJ02811.1"/>
    </source>
</evidence>
<evidence type="ECO:0000256" key="3">
    <source>
        <dbReference type="ARBA" id="ARBA00023110"/>
    </source>
</evidence>
<dbReference type="Gene3D" id="1.10.287.460">
    <property type="entry name" value="Peptidyl-prolyl cis-trans isomerase, FKBP-type, N-terminal domain"/>
    <property type="match status" value="1"/>
</dbReference>
<protein>
    <recommendedName>
        <fullName evidence="6">Peptidyl-prolyl cis-trans isomerase</fullName>
        <ecNumber evidence="6">5.2.1.8</ecNumber>
    </recommendedName>
</protein>
<keyword evidence="4 5" id="KW-0413">Isomerase</keyword>
<evidence type="ECO:0000256" key="5">
    <source>
        <dbReference type="PROSITE-ProRule" id="PRU00277"/>
    </source>
</evidence>
<comment type="similarity">
    <text evidence="2 6">Belongs to the FKBP-type PPIase family.</text>
</comment>
<dbReference type="InterPro" id="IPR036944">
    <property type="entry name" value="PPIase_FKBP_N_sf"/>
</dbReference>
<dbReference type="GO" id="GO:0006457">
    <property type="term" value="P:protein folding"/>
    <property type="evidence" value="ECO:0007669"/>
    <property type="project" value="InterPro"/>
</dbReference>
<dbReference type="Gene3D" id="3.10.50.40">
    <property type="match status" value="1"/>
</dbReference>
<comment type="catalytic activity">
    <reaction evidence="1 5 6">
        <text>[protein]-peptidylproline (omega=180) = [protein]-peptidylproline (omega=0)</text>
        <dbReference type="Rhea" id="RHEA:16237"/>
        <dbReference type="Rhea" id="RHEA-COMP:10747"/>
        <dbReference type="Rhea" id="RHEA-COMP:10748"/>
        <dbReference type="ChEBI" id="CHEBI:83833"/>
        <dbReference type="ChEBI" id="CHEBI:83834"/>
        <dbReference type="EC" id="5.2.1.8"/>
    </reaction>
</comment>
<dbReference type="PANTHER" id="PTHR43811:SF19">
    <property type="entry name" value="39 KDA FK506-BINDING NUCLEAR PROTEIN"/>
    <property type="match status" value="1"/>
</dbReference>
<dbReference type="EC" id="5.2.1.8" evidence="6"/>
<reference evidence="9" key="1">
    <citation type="journal article" date="2010" name="Mol. Biosyst.">
        <title>Complete genome sequence and comparative analysis of Shewanella violacea, a psychrophilic and piezophilic bacterium from deep sea floor sediments.</title>
        <authorList>
            <person name="Aono E."/>
            <person name="Baba T."/>
            <person name="Ara T."/>
            <person name="Nishi T."/>
            <person name="Nakamichi T."/>
            <person name="Inamoto E."/>
            <person name="Toyonaga H."/>
            <person name="Hasegawa M."/>
            <person name="Takai Y."/>
            <person name="Okumura Y."/>
            <person name="Baba M."/>
            <person name="Tomita M."/>
            <person name="Kato C."/>
            <person name="Oshima T."/>
            <person name="Nakasone K."/>
            <person name="Mori H."/>
        </authorList>
    </citation>
    <scope>NUCLEOTIDE SEQUENCE [LARGE SCALE GENOMIC DNA]</scope>
    <source>
        <strain evidence="9">JCM 10179 / CIP 106290 / LMG 19151 / DSS12</strain>
    </source>
</reference>
<dbReference type="Pfam" id="PF01346">
    <property type="entry name" value="FKBP_N"/>
    <property type="match status" value="1"/>
</dbReference>
<dbReference type="GO" id="GO:0003755">
    <property type="term" value="F:peptidyl-prolyl cis-trans isomerase activity"/>
    <property type="evidence" value="ECO:0007669"/>
    <property type="project" value="UniProtKB-UniRule"/>
</dbReference>
<dbReference type="HOGENOM" id="CLU_013615_0_2_6"/>
<dbReference type="PANTHER" id="PTHR43811">
    <property type="entry name" value="FKBP-TYPE PEPTIDYL-PROLYL CIS-TRANS ISOMERASE FKPA"/>
    <property type="match status" value="1"/>
</dbReference>
<dbReference type="SUPFAM" id="SSF54534">
    <property type="entry name" value="FKBP-like"/>
    <property type="match status" value="1"/>
</dbReference>
<dbReference type="EMBL" id="AP011177">
    <property type="protein sequence ID" value="BAJ02811.1"/>
    <property type="molecule type" value="Genomic_DNA"/>
</dbReference>
<dbReference type="STRING" id="637905.SVI_2840"/>
<dbReference type="AlphaFoldDB" id="D4ZMB2"/>
<dbReference type="eggNOG" id="COG0545">
    <property type="taxonomic scope" value="Bacteria"/>
</dbReference>
<sequence length="263" mass="28141">MTQSSKLTDVEIQALLADYDKAVQWLSSTATASAKHSLTAQEELHLKDVGYAIGVSKGAFLQLQLVSYRQLGFEFDASELIAGFKDGLNHDLALSQTEVTDLLVEFDVWVKSREQERAAVTARQRTAAGEIFIDQFSHKVGVVTTPDGVSYQVLSPVADTGGKPTMGDTVIVDYHGRLIDGNEFVSGAKTQLKLAEVIPGLADGLQQMNIGSTVRVVIPAALGFGDVSTELVPSHSVLIFDVTLLSIVPDNNKGCNSSTCLGD</sequence>
<dbReference type="InterPro" id="IPR001179">
    <property type="entry name" value="PPIase_FKBP_dom"/>
</dbReference>
<evidence type="ECO:0000313" key="9">
    <source>
        <dbReference type="Proteomes" id="UP000002350"/>
    </source>
</evidence>
<feature type="domain" description="PPIase FKBP-type" evidence="7">
    <location>
        <begin position="167"/>
        <end position="248"/>
    </location>
</feature>
<evidence type="ECO:0000256" key="4">
    <source>
        <dbReference type="ARBA" id="ARBA00023235"/>
    </source>
</evidence>
<organism evidence="8 9">
    <name type="scientific">Shewanella violacea (strain JCM 10179 / CIP 106290 / LMG 19151 / DSS12)</name>
    <dbReference type="NCBI Taxonomy" id="637905"/>
    <lineage>
        <taxon>Bacteria</taxon>
        <taxon>Pseudomonadati</taxon>
        <taxon>Pseudomonadota</taxon>
        <taxon>Gammaproteobacteria</taxon>
        <taxon>Alteromonadales</taxon>
        <taxon>Shewanellaceae</taxon>
        <taxon>Shewanella</taxon>
    </lineage>
</organism>
<dbReference type="KEGG" id="svo:SVI_2840"/>
<keyword evidence="3 5" id="KW-0697">Rotamase</keyword>
<name>D4ZMB2_SHEVD</name>
<evidence type="ECO:0000256" key="1">
    <source>
        <dbReference type="ARBA" id="ARBA00000971"/>
    </source>
</evidence>
<dbReference type="InterPro" id="IPR000774">
    <property type="entry name" value="PPIase_FKBP_N"/>
</dbReference>
<proteinExistence type="inferred from homology"/>
<gene>
    <name evidence="8" type="primary">fkpA-2</name>
    <name evidence="8" type="ordered locus">SVI_2840</name>
</gene>
<dbReference type="Pfam" id="PF00254">
    <property type="entry name" value="FKBP_C"/>
    <property type="match status" value="1"/>
</dbReference>
<evidence type="ECO:0000256" key="6">
    <source>
        <dbReference type="RuleBase" id="RU003915"/>
    </source>
</evidence>
<accession>D4ZMB2</accession>
<dbReference type="PROSITE" id="PS50059">
    <property type="entry name" value="FKBP_PPIASE"/>
    <property type="match status" value="1"/>
</dbReference>
<dbReference type="InterPro" id="IPR046357">
    <property type="entry name" value="PPIase_dom_sf"/>
</dbReference>
<evidence type="ECO:0000259" key="7">
    <source>
        <dbReference type="PROSITE" id="PS50059"/>
    </source>
</evidence>
<keyword evidence="9" id="KW-1185">Reference proteome</keyword>
<evidence type="ECO:0000256" key="2">
    <source>
        <dbReference type="ARBA" id="ARBA00006577"/>
    </source>
</evidence>
<dbReference type="Proteomes" id="UP000002350">
    <property type="component" value="Chromosome"/>
</dbReference>